<keyword evidence="3" id="KW-1185">Reference proteome</keyword>
<protein>
    <submittedName>
        <fullName evidence="2">Uncharacterized protein</fullName>
    </submittedName>
</protein>
<dbReference type="KEGG" id="llu:AKJ09_07073"/>
<gene>
    <name evidence="2" type="ORF">AKJ09_07073</name>
</gene>
<reference evidence="2 3" key="1">
    <citation type="submission" date="2015-08" db="EMBL/GenBank/DDBJ databases">
        <authorList>
            <person name="Babu N.S."/>
            <person name="Beckwith C.J."/>
            <person name="Beseler K.G."/>
            <person name="Brison A."/>
            <person name="Carone J.V."/>
            <person name="Caskin T.P."/>
            <person name="Diamond M."/>
            <person name="Durham M.E."/>
            <person name="Foxe J.M."/>
            <person name="Go M."/>
            <person name="Henderson B.A."/>
            <person name="Jones I.B."/>
            <person name="McGettigan J.A."/>
            <person name="Micheletti S.J."/>
            <person name="Nasrallah M.E."/>
            <person name="Ortiz D."/>
            <person name="Piller C.R."/>
            <person name="Privatt S.R."/>
            <person name="Schneider S.L."/>
            <person name="Sharp S."/>
            <person name="Smith T.C."/>
            <person name="Stanton J.D."/>
            <person name="Ullery H.E."/>
            <person name="Wilson R.J."/>
            <person name="Serrano M.G."/>
            <person name="Buck G."/>
            <person name="Lee V."/>
            <person name="Wang Y."/>
            <person name="Carvalho R."/>
            <person name="Voegtly L."/>
            <person name="Shi R."/>
            <person name="Duckworth R."/>
            <person name="Johnson A."/>
            <person name="Loviza R."/>
            <person name="Walstead R."/>
            <person name="Shah Z."/>
            <person name="Kiflezghi M."/>
            <person name="Wade K."/>
            <person name="Ball S.L."/>
            <person name="Bradley K.W."/>
            <person name="Asai D.J."/>
            <person name="Bowman C.A."/>
            <person name="Russell D.A."/>
            <person name="Pope W.H."/>
            <person name="Jacobs-Sera D."/>
            <person name="Hendrix R.W."/>
            <person name="Hatfull G.F."/>
        </authorList>
    </citation>
    <scope>NUCLEOTIDE SEQUENCE [LARGE SCALE GENOMIC DNA]</scope>
    <source>
        <strain evidence="2 3">DSM 27648</strain>
    </source>
</reference>
<dbReference type="STRING" id="1391654.AKJ09_07073"/>
<sequence length="1277" mass="135668">MSRKPLPRMESNANESRRRARVGRWVLRGLVALGALVVLLVASVFAILQNLERPVVKRRIQSAVQSTMGIEIDYRAIRFTLLHGLAVDDVVVRSPAEFRSIAPELARIGHVEARWSMALFTGAGRRVEHVALSNVALTMAIDEHGKTSLDALSPSSPAPAPPAPSTPLSKKPRELLALAPLLPAADVRDVTIKVVRIVAGERGPVVERDELRGLQLHVHAEPVADEWHVRASLGSGETPVELGLSRTLDDAPAGEAVAKLHLNADATADDVVATLDVQLAKQTFGPQLAVTHLAHVEARSHFDEAAGKTTITLNRATLADDIASSEASIDLPDHGAPLLRHAEGQIDFARLVALLPRALVPLEARIGRGQLEYRVDGLDLEALPRLNEGSKASVEGDLAGIEIPEVARIASAKLSARIEPGTSDSLRARANVDLESAEAKVSGRSVRVDGLKVEADATQIKGGVLNGNVSLALSTLDAAGAERIAAKGAKLGVRFGDLVVDADAPLATRGDVTITSEVGTLDVRTPGNRTTLERLSLRAHAAPTGREPLAFDADLRTGLAESRDAAGKSLLRAPLRVAVATSELFLDAKQPSSSRGKAKVVVGADGLEMTAELTKGRDALDFDVDAKSPHLGIVRSLLPSELAKKLPIERIGLALRSRGRVEKLASAAPSLEQHTEVRLERPAFDTSSARALSLVLDSKGDALRNVIDGDLRAEGLTIAGTAPSDDHMTFGATIDRELPSLAVHFDATGRLQAKLATTLGFDRSRRALTFDIEGTAARLAALAPLVASVRGARALDLSKLEGSVSAHGALLGAVSDVDRDGNVKFEPALGRSAGLDGTLALKANHVAWNGGGTTFAAPAIAIEAKLRTDGERRTVEGRLDTDELHFVSGPHTFQAGGLHDEFAVTFAGDLADPEIESKQAIAAQVLEQDVLPTYPVGNAAVALAFRRSRDGVIHLSNFEMVNGAGGTSLALKGAIDPSEEQKRLSLRGDLRQNLALLSNAPQRFSGRGTANVTLRVESPDLATFRTIADVRVERADLRLPGYGVVIEEADGEVPITIAVRAGPHGIRMMREDKDNPYSSLRFADQHPLLSRSSFISIRRLTTPLVTVAPIAGNLQIEQNIISLRQFEIGLRGGRVTGQCALNLNGEKSTLDMHLRADGVQSSHGEPFTGSAAIAVSAGDHNIEGRADILQIGKRHLLDLLDLQDPFHTDASINKIRSAMTFGYPDRLRVTFNHGFAGVHVTFGGLAGLVSVGDIRGIPIGPLIDRFVAPLMPAKDEP</sequence>
<name>A0A0K1Q4T1_9BACT</name>
<dbReference type="AlphaFoldDB" id="A0A0K1Q4T1"/>
<dbReference type="Proteomes" id="UP000064967">
    <property type="component" value="Chromosome"/>
</dbReference>
<evidence type="ECO:0000313" key="2">
    <source>
        <dbReference type="EMBL" id="AKV00410.1"/>
    </source>
</evidence>
<organism evidence="2 3">
    <name type="scientific">Labilithrix luteola</name>
    <dbReference type="NCBI Taxonomy" id="1391654"/>
    <lineage>
        <taxon>Bacteria</taxon>
        <taxon>Pseudomonadati</taxon>
        <taxon>Myxococcota</taxon>
        <taxon>Polyangia</taxon>
        <taxon>Polyangiales</taxon>
        <taxon>Labilitrichaceae</taxon>
        <taxon>Labilithrix</taxon>
    </lineage>
</organism>
<dbReference type="RefSeq" id="WP_146651705.1">
    <property type="nucleotide sequence ID" value="NZ_CP012333.1"/>
</dbReference>
<dbReference type="PATRIC" id="fig|1391654.3.peg.7178"/>
<evidence type="ECO:0000256" key="1">
    <source>
        <dbReference type="SAM" id="MobiDB-lite"/>
    </source>
</evidence>
<feature type="compositionally biased region" description="Pro residues" evidence="1">
    <location>
        <begin position="156"/>
        <end position="165"/>
    </location>
</feature>
<dbReference type="EMBL" id="CP012333">
    <property type="protein sequence ID" value="AKV00410.1"/>
    <property type="molecule type" value="Genomic_DNA"/>
</dbReference>
<dbReference type="OrthoDB" id="5376931at2"/>
<accession>A0A0K1Q4T1</accession>
<feature type="region of interest" description="Disordered" evidence="1">
    <location>
        <begin position="148"/>
        <end position="170"/>
    </location>
</feature>
<proteinExistence type="predicted"/>
<evidence type="ECO:0000313" key="3">
    <source>
        <dbReference type="Proteomes" id="UP000064967"/>
    </source>
</evidence>